<name>A0A6F8XSR7_9ACTN</name>
<reference evidence="2 3" key="1">
    <citation type="submission" date="2020-03" db="EMBL/GenBank/DDBJ databases">
        <title>Whole genome shotgun sequence of Phytohabitans flavus NBRC 107702.</title>
        <authorList>
            <person name="Komaki H."/>
            <person name="Tamura T."/>
        </authorList>
    </citation>
    <scope>NUCLEOTIDE SEQUENCE [LARGE SCALE GENOMIC DNA]</scope>
    <source>
        <strain evidence="2 3">NBRC 107702</strain>
    </source>
</reference>
<organism evidence="2 3">
    <name type="scientific">Phytohabitans flavus</name>
    <dbReference type="NCBI Taxonomy" id="1076124"/>
    <lineage>
        <taxon>Bacteria</taxon>
        <taxon>Bacillati</taxon>
        <taxon>Actinomycetota</taxon>
        <taxon>Actinomycetes</taxon>
        <taxon>Micromonosporales</taxon>
        <taxon>Micromonosporaceae</taxon>
    </lineage>
</organism>
<proteinExistence type="predicted"/>
<keyword evidence="1" id="KW-0472">Membrane</keyword>
<keyword evidence="1" id="KW-1133">Transmembrane helix</keyword>
<dbReference type="AlphaFoldDB" id="A0A6F8XSR7"/>
<evidence type="ECO:0000313" key="2">
    <source>
        <dbReference type="EMBL" id="BCB76860.1"/>
    </source>
</evidence>
<keyword evidence="1" id="KW-0812">Transmembrane</keyword>
<feature type="transmembrane region" description="Helical" evidence="1">
    <location>
        <begin position="81"/>
        <end position="101"/>
    </location>
</feature>
<dbReference type="Proteomes" id="UP000502508">
    <property type="component" value="Chromosome"/>
</dbReference>
<reference evidence="2 3" key="2">
    <citation type="submission" date="2020-03" db="EMBL/GenBank/DDBJ databases">
        <authorList>
            <person name="Ichikawa N."/>
            <person name="Kimura A."/>
            <person name="Kitahashi Y."/>
            <person name="Uohara A."/>
        </authorList>
    </citation>
    <scope>NUCLEOTIDE SEQUENCE [LARGE SCALE GENOMIC DNA]</scope>
    <source>
        <strain evidence="2 3">NBRC 107702</strain>
    </source>
</reference>
<keyword evidence="3" id="KW-1185">Reference proteome</keyword>
<protein>
    <submittedName>
        <fullName evidence="2">Uncharacterized protein</fullName>
    </submittedName>
</protein>
<gene>
    <name evidence="2" type="ORF">Pflav_032700</name>
</gene>
<dbReference type="KEGG" id="pfla:Pflav_032700"/>
<sequence length="136" mass="13902">MVTVTAGRAPLGRSLRWLMVVGALFAVTLFGGASCADRPLVPGSMAGYGACPNVLLQASLPGALEAGGGAPDRGHGPGETGISACLFVVVALAGLALAGAVRRPLLADVAFWWARSRTARVRPLAVVPMWVDALRI</sequence>
<accession>A0A6F8XSR7</accession>
<evidence type="ECO:0000256" key="1">
    <source>
        <dbReference type="SAM" id="Phobius"/>
    </source>
</evidence>
<dbReference type="EMBL" id="AP022870">
    <property type="protein sequence ID" value="BCB76860.1"/>
    <property type="molecule type" value="Genomic_DNA"/>
</dbReference>
<evidence type="ECO:0000313" key="3">
    <source>
        <dbReference type="Proteomes" id="UP000502508"/>
    </source>
</evidence>